<dbReference type="AlphaFoldDB" id="A0A8X6PAL5"/>
<evidence type="ECO:0000313" key="1">
    <source>
        <dbReference type="EMBL" id="GFT59895.1"/>
    </source>
</evidence>
<dbReference type="Proteomes" id="UP000887013">
    <property type="component" value="Unassembled WGS sequence"/>
</dbReference>
<evidence type="ECO:0000313" key="2">
    <source>
        <dbReference type="Proteomes" id="UP000887013"/>
    </source>
</evidence>
<reference evidence="1" key="1">
    <citation type="submission" date="2020-08" db="EMBL/GenBank/DDBJ databases">
        <title>Multicomponent nature underlies the extraordinary mechanical properties of spider dragline silk.</title>
        <authorList>
            <person name="Kono N."/>
            <person name="Nakamura H."/>
            <person name="Mori M."/>
            <person name="Yoshida Y."/>
            <person name="Ohtoshi R."/>
            <person name="Malay A.D."/>
            <person name="Moran D.A.P."/>
            <person name="Tomita M."/>
            <person name="Numata K."/>
            <person name="Arakawa K."/>
        </authorList>
    </citation>
    <scope>NUCLEOTIDE SEQUENCE</scope>
</reference>
<comment type="caution">
    <text evidence="1">The sequence shown here is derived from an EMBL/GenBank/DDBJ whole genome shotgun (WGS) entry which is preliminary data.</text>
</comment>
<protein>
    <submittedName>
        <fullName evidence="1">Uncharacterized protein</fullName>
    </submittedName>
</protein>
<keyword evidence="2" id="KW-1185">Reference proteome</keyword>
<accession>A0A8X6PAL5</accession>
<proteinExistence type="predicted"/>
<organism evidence="1 2">
    <name type="scientific">Nephila pilipes</name>
    <name type="common">Giant wood spider</name>
    <name type="synonym">Nephila maculata</name>
    <dbReference type="NCBI Taxonomy" id="299642"/>
    <lineage>
        <taxon>Eukaryota</taxon>
        <taxon>Metazoa</taxon>
        <taxon>Ecdysozoa</taxon>
        <taxon>Arthropoda</taxon>
        <taxon>Chelicerata</taxon>
        <taxon>Arachnida</taxon>
        <taxon>Araneae</taxon>
        <taxon>Araneomorphae</taxon>
        <taxon>Entelegynae</taxon>
        <taxon>Araneoidea</taxon>
        <taxon>Nephilidae</taxon>
        <taxon>Nephila</taxon>
    </lineage>
</organism>
<sequence>MQLSLRWEGIREDGALSLCLRWNSLPMNKDDDREFVFVVQPSEFKDSFHRNKLHSPRPLITTNSTRALDVRDISVLFPRNMNENSSVLETGETEALCEVNRGKRPQMASLYIIQSYQVSVLVSI</sequence>
<name>A0A8X6PAL5_NEPPI</name>
<gene>
    <name evidence="1" type="ORF">NPIL_217321</name>
</gene>
<dbReference type="EMBL" id="BMAW01018748">
    <property type="protein sequence ID" value="GFT59895.1"/>
    <property type="molecule type" value="Genomic_DNA"/>
</dbReference>